<dbReference type="PANTHER" id="PTHR43685:SF2">
    <property type="entry name" value="GLYCOSYLTRANSFERASE 2-LIKE DOMAIN-CONTAINING PROTEIN"/>
    <property type="match status" value="1"/>
</dbReference>
<reference evidence="2 3" key="1">
    <citation type="submission" date="2019-12" db="EMBL/GenBank/DDBJ databases">
        <title>Enteriobacteria Tanzani isolates_10434.</title>
        <authorList>
            <person name="Subbiah M."/>
            <person name="Call D."/>
        </authorList>
    </citation>
    <scope>NUCLEOTIDE SEQUENCE [LARGE SCALE GENOMIC DNA]</scope>
    <source>
        <strain evidence="2 3">10434wG3</strain>
    </source>
</reference>
<evidence type="ECO:0000259" key="1">
    <source>
        <dbReference type="Pfam" id="PF00535"/>
    </source>
</evidence>
<comment type="caution">
    <text evidence="2">The sequence shown here is derived from an EMBL/GenBank/DDBJ whole genome shotgun (WGS) entry which is preliminary data.</text>
</comment>
<feature type="domain" description="Glycosyltransferase 2-like" evidence="1">
    <location>
        <begin position="10"/>
        <end position="119"/>
    </location>
</feature>
<organism evidence="2 3">
    <name type="scientific">Escherichia coli</name>
    <dbReference type="NCBI Taxonomy" id="562"/>
    <lineage>
        <taxon>Bacteria</taxon>
        <taxon>Pseudomonadati</taxon>
        <taxon>Pseudomonadota</taxon>
        <taxon>Gammaproteobacteria</taxon>
        <taxon>Enterobacterales</taxon>
        <taxon>Enterobacteriaceae</taxon>
        <taxon>Escherichia</taxon>
    </lineage>
</organism>
<dbReference type="Gene3D" id="3.90.550.10">
    <property type="entry name" value="Spore Coat Polysaccharide Biosynthesis Protein SpsA, Chain A"/>
    <property type="match status" value="1"/>
</dbReference>
<dbReference type="CDD" id="cd00761">
    <property type="entry name" value="Glyco_tranf_GTA_type"/>
    <property type="match status" value="1"/>
</dbReference>
<evidence type="ECO:0000313" key="3">
    <source>
        <dbReference type="Proteomes" id="UP000447081"/>
    </source>
</evidence>
<dbReference type="EMBL" id="WUIG01000009">
    <property type="protein sequence ID" value="MXJ07264.1"/>
    <property type="molecule type" value="Genomic_DNA"/>
</dbReference>
<dbReference type="RefSeq" id="WP_032259840.1">
    <property type="nucleotide sequence ID" value="NZ_CM125652.1"/>
</dbReference>
<gene>
    <name evidence="2" type="ORF">GRW24_01990</name>
</gene>
<dbReference type="AlphaFoldDB" id="A0A8T6B9W0"/>
<dbReference type="InterPro" id="IPR029044">
    <property type="entry name" value="Nucleotide-diphossugar_trans"/>
</dbReference>
<protein>
    <submittedName>
        <fullName evidence="2">Glycosyltransferase</fullName>
    </submittedName>
</protein>
<dbReference type="InterPro" id="IPR050834">
    <property type="entry name" value="Glycosyltransf_2"/>
</dbReference>
<dbReference type="SUPFAM" id="SSF53448">
    <property type="entry name" value="Nucleotide-diphospho-sugar transferases"/>
    <property type="match status" value="1"/>
</dbReference>
<name>A0A8T6B9W0_ECOLX</name>
<accession>A0A8T6B9W0</accession>
<sequence>MAIKEIEITAIVPTIGRETVFDSLKSIISQTYKVFEIIIVYDGADFVIFEGKINKYFEGIKNREPTKYKVINVGPFSGGNVARQKAIETARTEYVALLDDDDIWLDNHIEDYISLLEKRKNHLPVLLSCAANIILTESKVVKVPTRFISEGETIPEYLFKIRNIIADCGFIQSSLLMFSRQLAIDVPFNTELKFHQDIDWLLRLSQSNIHFDFIQSRNNTVTYNSTPLSVSKKITPSESKYWAIMTFRNRRCMGDFILTQSYNYARNNGSLLDEFVVLISSIRYARPGVFSLIRYFIKLSRIDVLIKKFLKDK</sequence>
<dbReference type="Pfam" id="PF00535">
    <property type="entry name" value="Glycos_transf_2"/>
    <property type="match status" value="1"/>
</dbReference>
<evidence type="ECO:0000313" key="2">
    <source>
        <dbReference type="EMBL" id="MXJ07264.1"/>
    </source>
</evidence>
<dbReference type="Proteomes" id="UP000447081">
    <property type="component" value="Unassembled WGS sequence"/>
</dbReference>
<dbReference type="InterPro" id="IPR001173">
    <property type="entry name" value="Glyco_trans_2-like"/>
</dbReference>
<dbReference type="PANTHER" id="PTHR43685">
    <property type="entry name" value="GLYCOSYLTRANSFERASE"/>
    <property type="match status" value="1"/>
</dbReference>
<proteinExistence type="predicted"/>